<dbReference type="EMBL" id="BGZK01004885">
    <property type="protein sequence ID" value="GBP11419.1"/>
    <property type="molecule type" value="Genomic_DNA"/>
</dbReference>
<proteinExistence type="predicted"/>
<gene>
    <name evidence="2" type="ORF">EVAR_70904_1</name>
</gene>
<feature type="region of interest" description="Disordered" evidence="1">
    <location>
        <begin position="24"/>
        <end position="46"/>
    </location>
</feature>
<evidence type="ECO:0000313" key="3">
    <source>
        <dbReference type="Proteomes" id="UP000299102"/>
    </source>
</evidence>
<comment type="caution">
    <text evidence="2">The sequence shown here is derived from an EMBL/GenBank/DDBJ whole genome shotgun (WGS) entry which is preliminary data.</text>
</comment>
<keyword evidence="3" id="KW-1185">Reference proteome</keyword>
<evidence type="ECO:0000313" key="2">
    <source>
        <dbReference type="EMBL" id="GBP11419.1"/>
    </source>
</evidence>
<organism evidence="2 3">
    <name type="scientific">Eumeta variegata</name>
    <name type="common">Bagworm moth</name>
    <name type="synonym">Eumeta japonica</name>
    <dbReference type="NCBI Taxonomy" id="151549"/>
    <lineage>
        <taxon>Eukaryota</taxon>
        <taxon>Metazoa</taxon>
        <taxon>Ecdysozoa</taxon>
        <taxon>Arthropoda</taxon>
        <taxon>Hexapoda</taxon>
        <taxon>Insecta</taxon>
        <taxon>Pterygota</taxon>
        <taxon>Neoptera</taxon>
        <taxon>Endopterygota</taxon>
        <taxon>Lepidoptera</taxon>
        <taxon>Glossata</taxon>
        <taxon>Ditrysia</taxon>
        <taxon>Tineoidea</taxon>
        <taxon>Psychidae</taxon>
        <taxon>Oiketicinae</taxon>
        <taxon>Eumeta</taxon>
    </lineage>
</organism>
<dbReference type="AlphaFoldDB" id="A0A4C1TA89"/>
<name>A0A4C1TA89_EUMVA</name>
<protein>
    <submittedName>
        <fullName evidence="2">Uncharacterized protein</fullName>
    </submittedName>
</protein>
<accession>A0A4C1TA89</accession>
<sequence length="92" mass="10560">MIYPKSYDIYLSQAKNLGSLSRLDSLRQRDRGNQRKISTEDTDEKAGHLPDIIQLRGISWRKLRSFVSGVLEDQWGQPHDLDKGAHNTPRLA</sequence>
<reference evidence="2 3" key="1">
    <citation type="journal article" date="2019" name="Commun. Biol.">
        <title>The bagworm genome reveals a unique fibroin gene that provides high tensile strength.</title>
        <authorList>
            <person name="Kono N."/>
            <person name="Nakamura H."/>
            <person name="Ohtoshi R."/>
            <person name="Tomita M."/>
            <person name="Numata K."/>
            <person name="Arakawa K."/>
        </authorList>
    </citation>
    <scope>NUCLEOTIDE SEQUENCE [LARGE SCALE GENOMIC DNA]</scope>
</reference>
<dbReference type="Proteomes" id="UP000299102">
    <property type="component" value="Unassembled WGS sequence"/>
</dbReference>
<evidence type="ECO:0000256" key="1">
    <source>
        <dbReference type="SAM" id="MobiDB-lite"/>
    </source>
</evidence>